<comment type="caution">
    <text evidence="2">The sequence shown here is derived from an EMBL/GenBank/DDBJ whole genome shotgun (WGS) entry which is preliminary data.</text>
</comment>
<organism evidence="2 3">
    <name type="scientific">Liparis tanakae</name>
    <name type="common">Tanaka's snailfish</name>
    <dbReference type="NCBI Taxonomy" id="230148"/>
    <lineage>
        <taxon>Eukaryota</taxon>
        <taxon>Metazoa</taxon>
        <taxon>Chordata</taxon>
        <taxon>Craniata</taxon>
        <taxon>Vertebrata</taxon>
        <taxon>Euteleostomi</taxon>
        <taxon>Actinopterygii</taxon>
        <taxon>Neopterygii</taxon>
        <taxon>Teleostei</taxon>
        <taxon>Neoteleostei</taxon>
        <taxon>Acanthomorphata</taxon>
        <taxon>Eupercaria</taxon>
        <taxon>Perciformes</taxon>
        <taxon>Cottioidei</taxon>
        <taxon>Cottales</taxon>
        <taxon>Liparidae</taxon>
        <taxon>Liparis</taxon>
    </lineage>
</organism>
<evidence type="ECO:0008006" key="4">
    <source>
        <dbReference type="Google" id="ProtNLM"/>
    </source>
</evidence>
<keyword evidence="1" id="KW-0732">Signal</keyword>
<evidence type="ECO:0000256" key="1">
    <source>
        <dbReference type="SAM" id="SignalP"/>
    </source>
</evidence>
<dbReference type="AlphaFoldDB" id="A0A4Z2FSY6"/>
<protein>
    <recommendedName>
        <fullName evidence="4">Secreted protein</fullName>
    </recommendedName>
</protein>
<feature type="chain" id="PRO_5021352489" description="Secreted protein" evidence="1">
    <location>
        <begin position="28"/>
        <end position="114"/>
    </location>
</feature>
<dbReference type="EMBL" id="SRLO01000922">
    <property type="protein sequence ID" value="TNN44121.1"/>
    <property type="molecule type" value="Genomic_DNA"/>
</dbReference>
<gene>
    <name evidence="2" type="ORF">EYF80_045672</name>
</gene>
<feature type="signal peptide" evidence="1">
    <location>
        <begin position="1"/>
        <end position="27"/>
    </location>
</feature>
<reference evidence="2 3" key="1">
    <citation type="submission" date="2019-03" db="EMBL/GenBank/DDBJ databases">
        <title>First draft genome of Liparis tanakae, snailfish: a comprehensive survey of snailfish specific genes.</title>
        <authorList>
            <person name="Kim W."/>
            <person name="Song I."/>
            <person name="Jeong J.-H."/>
            <person name="Kim D."/>
            <person name="Kim S."/>
            <person name="Ryu S."/>
            <person name="Song J.Y."/>
            <person name="Lee S.K."/>
        </authorList>
    </citation>
    <scope>NUCLEOTIDE SEQUENCE [LARGE SCALE GENOMIC DNA]</scope>
    <source>
        <tissue evidence="2">Muscle</tissue>
    </source>
</reference>
<proteinExistence type="predicted"/>
<keyword evidence="3" id="KW-1185">Reference proteome</keyword>
<name>A0A4Z2FSY6_9TELE</name>
<evidence type="ECO:0000313" key="3">
    <source>
        <dbReference type="Proteomes" id="UP000314294"/>
    </source>
</evidence>
<evidence type="ECO:0000313" key="2">
    <source>
        <dbReference type="EMBL" id="TNN44121.1"/>
    </source>
</evidence>
<accession>A0A4Z2FSY6</accession>
<sequence>MVSSSRLVGTISSPLLLLNFLNSPMLCQVCTTSGRKDLTMYRCPGFRMSYSDQVQSTLSARRRPPPISSLLRNSILAQRPRWAQEDMLLLMVLGELSSSRYTVTGSPEGAQSAG</sequence>
<dbReference type="Proteomes" id="UP000314294">
    <property type="component" value="Unassembled WGS sequence"/>
</dbReference>